<evidence type="ECO:0000256" key="1">
    <source>
        <dbReference type="SAM" id="SignalP"/>
    </source>
</evidence>
<keyword evidence="4" id="KW-0378">Hydrolase</keyword>
<dbReference type="GO" id="GO:0016757">
    <property type="term" value="F:glycosyltransferase activity"/>
    <property type="evidence" value="ECO:0007669"/>
    <property type="project" value="UniProtKB-ARBA"/>
</dbReference>
<dbReference type="OrthoDB" id="9816160at2"/>
<dbReference type="SUPFAM" id="SSF48208">
    <property type="entry name" value="Six-hairpin glycosidases"/>
    <property type="match status" value="1"/>
</dbReference>
<dbReference type="RefSeq" id="WP_126674584.1">
    <property type="nucleotide sequence ID" value="NZ_RYZR01000007.1"/>
</dbReference>
<accession>A0A3S0QVP0</accession>
<dbReference type="EMBL" id="RYZR01000007">
    <property type="protein sequence ID" value="RUL62140.1"/>
    <property type="molecule type" value="Genomic_DNA"/>
</dbReference>
<dbReference type="InterPro" id="IPR012341">
    <property type="entry name" value="6hp_glycosidase-like_sf"/>
</dbReference>
<dbReference type="AlphaFoldDB" id="A0A3S0QVP0"/>
<dbReference type="Gene3D" id="2.60.420.10">
    <property type="entry name" value="Maltose phosphorylase, domain 3"/>
    <property type="match status" value="1"/>
</dbReference>
<organism evidence="4 5">
    <name type="scientific">Dyella dinghuensis</name>
    <dbReference type="NCBI Taxonomy" id="1920169"/>
    <lineage>
        <taxon>Bacteria</taxon>
        <taxon>Pseudomonadati</taxon>
        <taxon>Pseudomonadota</taxon>
        <taxon>Gammaproteobacteria</taxon>
        <taxon>Lysobacterales</taxon>
        <taxon>Rhodanobacteraceae</taxon>
        <taxon>Dyella</taxon>
    </lineage>
</organism>
<dbReference type="InterPro" id="IPR037018">
    <property type="entry name" value="GH65_N"/>
</dbReference>
<dbReference type="GO" id="GO:0004553">
    <property type="term" value="F:hydrolase activity, hydrolyzing O-glycosyl compounds"/>
    <property type="evidence" value="ECO:0007669"/>
    <property type="project" value="TreeGrafter"/>
</dbReference>
<dbReference type="InterPro" id="IPR005196">
    <property type="entry name" value="Glyco_hydro_65_N"/>
</dbReference>
<feature type="domain" description="Glycoside hydrolase family 65 N-terminal" evidence="3">
    <location>
        <begin position="103"/>
        <end position="298"/>
    </location>
</feature>
<keyword evidence="1" id="KW-0732">Signal</keyword>
<dbReference type="Gene3D" id="2.70.98.40">
    <property type="entry name" value="Glycoside hydrolase, family 65, N-terminal domain"/>
    <property type="match status" value="1"/>
</dbReference>
<dbReference type="GO" id="GO:0030246">
    <property type="term" value="F:carbohydrate binding"/>
    <property type="evidence" value="ECO:0007669"/>
    <property type="project" value="InterPro"/>
</dbReference>
<dbReference type="InterPro" id="IPR011013">
    <property type="entry name" value="Gal_mutarotase_sf_dom"/>
</dbReference>
<comment type="caution">
    <text evidence="4">The sequence shown here is derived from an EMBL/GenBank/DDBJ whole genome shotgun (WGS) entry which is preliminary data.</text>
</comment>
<evidence type="ECO:0000313" key="4">
    <source>
        <dbReference type="EMBL" id="RUL62140.1"/>
    </source>
</evidence>
<sequence length="751" mass="83256">MKTSRPMLACLALLVSPLCIATDPSFLLTATSKDFDAYFPGQLANGYFSTMTDVRGTGGNLAYMVAFMDYAKGDVSRPAAIPGWNEIDYSTGPSQAGQFWLNQVDITTSRFQNYQQTLDMYNGVLTTHYRYVDGKKSTDIEVTTFVSQASPHLAVNQLSITPDFDGTVDLSFALNPWAPHKPRFPLAEMTGDQMQEAVAANNLKLQPIPPATPDRAPLWYHGDTHVLNAGGDTRALTLWLDGKAEQGATMAEAVAVALPQGVRASAIKLYKDDYRVALNIQMDVHKGTTYTFTKYVAVSRDSWGGDAKQDLTLATNARTAGFDRVLADHQHAWHTLWQSDITIDGDPKAQQIVHSDLYYLISNSTPDTAWPIGACGLTPGYTGHIFWDSDSWVFPALLLLHPERAKSLVMFRASTLTQAQQRASKRGWRGAMYPWEADPDNGSSQTPHFAWILDEREIHVNADIAIAQWQYYLATHDRDWLVHHGWPVIKAVADFWASRAIYVPAKQRYEIQHVTSVDEDYNDVPNDTFTNASARKALDIATQAAAVVGDKSDPHWAVVAKGLYIPYDNADSHHLDFDPSVAHDIDSWGGSSLPMLSYPSLDVPMNADVRRRDYAYAIAPIERSHRDPNSMGLAPMSIAAATAGDARDASEWFERNVTANVLKAPFNVRTETATNNTGYFATASGGLIQNIVYGFTGLRIEEQGLQQAYPPVLPSQWSSFTLKHIRFRNQFYDITVKRDAQGNASLTRTLL</sequence>
<dbReference type="InterPro" id="IPR005195">
    <property type="entry name" value="Glyco_hydro_65_M"/>
</dbReference>
<evidence type="ECO:0000259" key="3">
    <source>
        <dbReference type="Pfam" id="PF03636"/>
    </source>
</evidence>
<dbReference type="PANTHER" id="PTHR11051:SF8">
    <property type="entry name" value="PROTEIN-GLUCOSYLGALACTOSYLHYDROXYLYSINE GLUCOSIDASE"/>
    <property type="match status" value="1"/>
</dbReference>
<proteinExistence type="predicted"/>
<dbReference type="InterPro" id="IPR008928">
    <property type="entry name" value="6-hairpin_glycosidase_sf"/>
</dbReference>
<name>A0A3S0QVP0_9GAMM</name>
<dbReference type="Pfam" id="PF03636">
    <property type="entry name" value="Glyco_hydro_65N"/>
    <property type="match status" value="1"/>
</dbReference>
<protein>
    <submittedName>
        <fullName evidence="4">Glycoside hydrolase family 65 protein</fullName>
    </submittedName>
</protein>
<gene>
    <name evidence="4" type="ORF">EKH79_14665</name>
</gene>
<feature type="chain" id="PRO_5018712720" evidence="1">
    <location>
        <begin position="22"/>
        <end position="751"/>
    </location>
</feature>
<dbReference type="Proteomes" id="UP000267077">
    <property type="component" value="Unassembled WGS sequence"/>
</dbReference>
<dbReference type="PANTHER" id="PTHR11051">
    <property type="entry name" value="GLYCOSYL HYDROLASE-RELATED"/>
    <property type="match status" value="1"/>
</dbReference>
<dbReference type="Gene3D" id="1.50.10.10">
    <property type="match status" value="1"/>
</dbReference>
<reference evidence="4 5" key="1">
    <citation type="submission" date="2018-12" db="EMBL/GenBank/DDBJ databases">
        <title>Dyella dinghuensis sp. nov. DHOA06 and Dyella choica sp. nov. 4M-K27, isolated from forest soil.</title>
        <authorList>
            <person name="Qiu L.-H."/>
            <person name="Gao Z.-H."/>
        </authorList>
    </citation>
    <scope>NUCLEOTIDE SEQUENCE [LARGE SCALE GENOMIC DNA]</scope>
    <source>
        <strain evidence="4 5">DHOA06</strain>
    </source>
</reference>
<feature type="domain" description="Glycoside hydrolase family 65 central catalytic" evidence="2">
    <location>
        <begin position="357"/>
        <end position="575"/>
    </location>
</feature>
<feature type="signal peptide" evidence="1">
    <location>
        <begin position="1"/>
        <end position="21"/>
    </location>
</feature>
<dbReference type="SUPFAM" id="SSF74650">
    <property type="entry name" value="Galactose mutarotase-like"/>
    <property type="match status" value="1"/>
</dbReference>
<dbReference type="Pfam" id="PF03632">
    <property type="entry name" value="Glyco_hydro_65m"/>
    <property type="match status" value="1"/>
</dbReference>
<evidence type="ECO:0000259" key="2">
    <source>
        <dbReference type="Pfam" id="PF03632"/>
    </source>
</evidence>
<evidence type="ECO:0000313" key="5">
    <source>
        <dbReference type="Proteomes" id="UP000267077"/>
    </source>
</evidence>
<keyword evidence="5" id="KW-1185">Reference proteome</keyword>
<dbReference type="GO" id="GO:0005975">
    <property type="term" value="P:carbohydrate metabolic process"/>
    <property type="evidence" value="ECO:0007669"/>
    <property type="project" value="InterPro"/>
</dbReference>